<dbReference type="Pfam" id="PF12874">
    <property type="entry name" value="zf-met"/>
    <property type="match status" value="2"/>
</dbReference>
<dbReference type="Gene3D" id="3.30.160.60">
    <property type="entry name" value="Classic Zinc Finger"/>
    <property type="match status" value="3"/>
</dbReference>
<feature type="region of interest" description="Disordered" evidence="7">
    <location>
        <begin position="94"/>
        <end position="164"/>
    </location>
</feature>
<feature type="domain" description="C2H2-type" evidence="8">
    <location>
        <begin position="78"/>
        <end position="100"/>
    </location>
</feature>
<keyword evidence="3" id="KW-0677">Repeat</keyword>
<evidence type="ECO:0000256" key="2">
    <source>
        <dbReference type="ARBA" id="ARBA00022723"/>
    </source>
</evidence>
<evidence type="ECO:0000256" key="7">
    <source>
        <dbReference type="SAM" id="MobiDB-lite"/>
    </source>
</evidence>
<reference evidence="9 10" key="1">
    <citation type="journal article" date="2019" name="PLoS Biol.">
        <title>Sex chromosomes control vertical transmission of feminizing Wolbachia symbionts in an isopod.</title>
        <authorList>
            <person name="Becking T."/>
            <person name="Chebbi M.A."/>
            <person name="Giraud I."/>
            <person name="Moumen B."/>
            <person name="Laverre T."/>
            <person name="Caubet Y."/>
            <person name="Peccoud J."/>
            <person name="Gilbert C."/>
            <person name="Cordaux R."/>
        </authorList>
    </citation>
    <scope>NUCLEOTIDE SEQUENCE [LARGE SCALE GENOMIC DNA]</scope>
    <source>
        <strain evidence="9">ANa2</strain>
        <tissue evidence="9">Whole body excluding digestive tract and cuticle</tissue>
    </source>
</reference>
<feature type="compositionally biased region" description="Gly residues" evidence="7">
    <location>
        <begin position="232"/>
        <end position="245"/>
    </location>
</feature>
<evidence type="ECO:0000256" key="5">
    <source>
        <dbReference type="ARBA" id="ARBA00022833"/>
    </source>
</evidence>
<feature type="compositionally biased region" description="Basic residues" evidence="7">
    <location>
        <begin position="97"/>
        <end position="107"/>
    </location>
</feature>
<feature type="compositionally biased region" description="Low complexity" evidence="7">
    <location>
        <begin position="304"/>
        <end position="336"/>
    </location>
</feature>
<dbReference type="Proteomes" id="UP000326759">
    <property type="component" value="Unassembled WGS sequence"/>
</dbReference>
<feature type="region of interest" description="Disordered" evidence="7">
    <location>
        <begin position="303"/>
        <end position="346"/>
    </location>
</feature>
<dbReference type="PROSITE" id="PS00028">
    <property type="entry name" value="ZINC_FINGER_C2H2_1"/>
    <property type="match status" value="3"/>
</dbReference>
<keyword evidence="5" id="KW-0862">Zinc</keyword>
<dbReference type="InterPro" id="IPR022755">
    <property type="entry name" value="Znf_C2H2_jaz"/>
</dbReference>
<dbReference type="GO" id="GO:0008270">
    <property type="term" value="F:zinc ion binding"/>
    <property type="evidence" value="ECO:0007669"/>
    <property type="project" value="UniProtKB-KW"/>
</dbReference>
<organism evidence="9 10">
    <name type="scientific">Armadillidium nasatum</name>
    <dbReference type="NCBI Taxonomy" id="96803"/>
    <lineage>
        <taxon>Eukaryota</taxon>
        <taxon>Metazoa</taxon>
        <taxon>Ecdysozoa</taxon>
        <taxon>Arthropoda</taxon>
        <taxon>Crustacea</taxon>
        <taxon>Multicrustacea</taxon>
        <taxon>Malacostraca</taxon>
        <taxon>Eumalacostraca</taxon>
        <taxon>Peracarida</taxon>
        <taxon>Isopoda</taxon>
        <taxon>Oniscidea</taxon>
        <taxon>Crinocheta</taxon>
        <taxon>Armadillidiidae</taxon>
        <taxon>Armadillidium</taxon>
    </lineage>
</organism>
<comment type="subcellular location">
    <subcellularLocation>
        <location evidence="1">Nucleus</location>
    </subcellularLocation>
</comment>
<dbReference type="Pfam" id="PF12171">
    <property type="entry name" value="zf-C2H2_jaz"/>
    <property type="match status" value="1"/>
</dbReference>
<comment type="caution">
    <text evidence="9">The sequence shown here is derived from an EMBL/GenBank/DDBJ whole genome shotgun (WGS) entry which is preliminary data.</text>
</comment>
<dbReference type="GO" id="GO:0005634">
    <property type="term" value="C:nucleus"/>
    <property type="evidence" value="ECO:0007669"/>
    <property type="project" value="UniProtKB-SubCell"/>
</dbReference>
<dbReference type="OrthoDB" id="434647at2759"/>
<dbReference type="SUPFAM" id="SSF57667">
    <property type="entry name" value="beta-beta-alpha zinc fingers"/>
    <property type="match status" value="3"/>
</dbReference>
<keyword evidence="6" id="KW-0539">Nucleus</keyword>
<dbReference type="AlphaFoldDB" id="A0A5N5TGH9"/>
<feature type="domain" description="C2H2-type" evidence="8">
    <location>
        <begin position="188"/>
        <end position="210"/>
    </location>
</feature>
<dbReference type="InterPro" id="IPR013087">
    <property type="entry name" value="Znf_C2H2_type"/>
</dbReference>
<proteinExistence type="predicted"/>
<dbReference type="InterPro" id="IPR036236">
    <property type="entry name" value="Znf_C2H2_sf"/>
</dbReference>
<evidence type="ECO:0000313" key="9">
    <source>
        <dbReference type="EMBL" id="KAB7505581.1"/>
    </source>
</evidence>
<feature type="domain" description="C2H2-type" evidence="8">
    <location>
        <begin position="25"/>
        <end position="47"/>
    </location>
</feature>
<dbReference type="EMBL" id="SEYY01001194">
    <property type="protein sequence ID" value="KAB7505581.1"/>
    <property type="molecule type" value="Genomic_DNA"/>
</dbReference>
<evidence type="ECO:0000256" key="3">
    <source>
        <dbReference type="ARBA" id="ARBA00022737"/>
    </source>
</evidence>
<protein>
    <submittedName>
        <fullName evidence="9">Zinc finger matrin-type protein 1</fullName>
    </submittedName>
</protein>
<gene>
    <name evidence="9" type="primary">zmat1</name>
    <name evidence="9" type="ORF">Anas_00270</name>
</gene>
<keyword evidence="10" id="KW-1185">Reference proteome</keyword>
<evidence type="ECO:0000256" key="6">
    <source>
        <dbReference type="ARBA" id="ARBA00023242"/>
    </source>
</evidence>
<evidence type="ECO:0000313" key="10">
    <source>
        <dbReference type="Proteomes" id="UP000326759"/>
    </source>
</evidence>
<accession>A0A5N5TGH9</accession>
<dbReference type="PANTHER" id="PTHR23067:SF14">
    <property type="entry name" value="C2H2-TYPE DOMAIN-CONTAINING PROTEIN"/>
    <property type="match status" value="1"/>
</dbReference>
<keyword evidence="4" id="KW-0863">Zinc-finger</keyword>
<evidence type="ECO:0000256" key="4">
    <source>
        <dbReference type="ARBA" id="ARBA00022771"/>
    </source>
</evidence>
<feature type="region of interest" description="Disordered" evidence="7">
    <location>
        <begin position="204"/>
        <end position="257"/>
    </location>
</feature>
<dbReference type="SMART" id="SM00355">
    <property type="entry name" value="ZnF_C2H2"/>
    <property type="match status" value="3"/>
</dbReference>
<dbReference type="SMART" id="SM00451">
    <property type="entry name" value="ZnF_U1"/>
    <property type="match status" value="3"/>
</dbReference>
<evidence type="ECO:0000256" key="1">
    <source>
        <dbReference type="ARBA" id="ARBA00004123"/>
    </source>
</evidence>
<name>A0A5N5TGH9_9CRUS</name>
<feature type="compositionally biased region" description="Basic residues" evidence="7">
    <location>
        <begin position="206"/>
        <end position="220"/>
    </location>
</feature>
<dbReference type="InterPro" id="IPR051845">
    <property type="entry name" value="Znf385"/>
</dbReference>
<evidence type="ECO:0000259" key="8">
    <source>
        <dbReference type="PROSITE" id="PS00028"/>
    </source>
</evidence>
<dbReference type="GO" id="GO:0003676">
    <property type="term" value="F:nucleic acid binding"/>
    <property type="evidence" value="ECO:0007669"/>
    <property type="project" value="InterPro"/>
</dbReference>
<dbReference type="PANTHER" id="PTHR23067">
    <property type="entry name" value="DOUBLE-STRANDED RNA-BINDING ZINC FINGER PROTEIN"/>
    <property type="match status" value="1"/>
</dbReference>
<sequence length="427" mass="44917">MVYNAYSPALTGSTDDDLKKSLIYCDVCSLEFSSQVVLDTHLAGSKHQRKLKSKELMKNLEETESGFERNTVSGVIRCTICDVTVNSPQLLATHVAGNKHKSKKGNKAKRENGEEGGTPAKKLCSGATGQANGKTGGSAAASGSDGAKKDSSGNAAHPKKKERTPLQIQIPACVSKLEDTKAGGKFLCNPCQAHCNSDVQLSQHLSSKKHVDKVSGKKKGPPPPSATKSSGRGSGWKGGLFGKGRGLSSSRTSVPTQKWDSLTSSSALLSSSLANSYSTQSTFPDSSLASSYTDSYGLSSLGRSTATDYSFSRSSSSSARGSGLRGSSSTTYGRSDPYSRSDGSYGRAASTYTRTEVYPRAEYATEYQTARADDLSSYSRAATEYAATGYGAEYSHGYAASHAAPRGVPFTYTQPLSQNFVSGGSIL</sequence>
<keyword evidence="2" id="KW-0479">Metal-binding</keyword>
<dbReference type="InterPro" id="IPR003604">
    <property type="entry name" value="Matrin/U1-like-C_Znf_C2H2"/>
</dbReference>